<evidence type="ECO:0000313" key="2">
    <source>
        <dbReference type="EMBL" id="WSD14331.1"/>
    </source>
</evidence>
<dbReference type="RefSeq" id="WP_326758974.1">
    <property type="nucleotide sequence ID" value="NZ_CP109135.1"/>
</dbReference>
<feature type="signal peptide" evidence="1">
    <location>
        <begin position="1"/>
        <end position="27"/>
    </location>
</feature>
<keyword evidence="1" id="KW-0732">Signal</keyword>
<organism evidence="2 3">
    <name type="scientific">Streptomyces phaeochromogenes</name>
    <dbReference type="NCBI Taxonomy" id="1923"/>
    <lineage>
        <taxon>Bacteria</taxon>
        <taxon>Bacillati</taxon>
        <taxon>Actinomycetota</taxon>
        <taxon>Actinomycetes</taxon>
        <taxon>Kitasatosporales</taxon>
        <taxon>Streptomycetaceae</taxon>
        <taxon>Streptomyces</taxon>
        <taxon>Streptomyces phaeochromogenes group</taxon>
    </lineage>
</organism>
<evidence type="ECO:0000313" key="3">
    <source>
        <dbReference type="Proteomes" id="UP001340816"/>
    </source>
</evidence>
<keyword evidence="3" id="KW-1185">Reference proteome</keyword>
<accession>A0ABZ1HAH0</accession>
<feature type="chain" id="PRO_5045859963" description="Secreted protein" evidence="1">
    <location>
        <begin position="28"/>
        <end position="132"/>
    </location>
</feature>
<name>A0ABZ1HAH0_STRPH</name>
<sequence length="132" mass="13716">MPRVRTSRFVFALAALLVALQFFGVLVPDTSESAGNASAAAAQEWSTTAVVADRADPDATCGDAEQLTDSPALLVGRDRHRSVAEPDAKRSAGIVVRDKIAAAAPPGDLTTSHLASRSSATHALASLQTFRC</sequence>
<evidence type="ECO:0000256" key="1">
    <source>
        <dbReference type="SAM" id="SignalP"/>
    </source>
</evidence>
<evidence type="ECO:0008006" key="4">
    <source>
        <dbReference type="Google" id="ProtNLM"/>
    </source>
</evidence>
<reference evidence="2 3" key="1">
    <citation type="submission" date="2022-10" db="EMBL/GenBank/DDBJ databases">
        <title>The complete genomes of actinobacterial strains from the NBC collection.</title>
        <authorList>
            <person name="Joergensen T.S."/>
            <person name="Alvarez Arevalo M."/>
            <person name="Sterndorff E.B."/>
            <person name="Faurdal D."/>
            <person name="Vuksanovic O."/>
            <person name="Mourched A.-S."/>
            <person name="Charusanti P."/>
            <person name="Shaw S."/>
            <person name="Blin K."/>
            <person name="Weber T."/>
        </authorList>
    </citation>
    <scope>NUCLEOTIDE SEQUENCE [LARGE SCALE GENOMIC DNA]</scope>
    <source>
        <strain evidence="2 3">NBC 01752</strain>
    </source>
</reference>
<gene>
    <name evidence="2" type="ORF">OHB35_14355</name>
</gene>
<dbReference type="Proteomes" id="UP001340816">
    <property type="component" value="Chromosome"/>
</dbReference>
<protein>
    <recommendedName>
        <fullName evidence="4">Secreted protein</fullName>
    </recommendedName>
</protein>
<dbReference type="EMBL" id="CP109135">
    <property type="protein sequence ID" value="WSD14331.1"/>
    <property type="molecule type" value="Genomic_DNA"/>
</dbReference>
<proteinExistence type="predicted"/>